<proteinExistence type="predicted"/>
<dbReference type="AlphaFoldDB" id="A0A0E9XDJ6"/>
<reference evidence="1" key="2">
    <citation type="journal article" date="2015" name="Fish Shellfish Immunol.">
        <title>Early steps in the European eel (Anguilla anguilla)-Vibrio vulnificus interaction in the gills: Role of the RtxA13 toxin.</title>
        <authorList>
            <person name="Callol A."/>
            <person name="Pajuelo D."/>
            <person name="Ebbesson L."/>
            <person name="Teles M."/>
            <person name="MacKenzie S."/>
            <person name="Amaro C."/>
        </authorList>
    </citation>
    <scope>NUCLEOTIDE SEQUENCE</scope>
</reference>
<accession>A0A0E9XDJ6</accession>
<organism evidence="1">
    <name type="scientific">Anguilla anguilla</name>
    <name type="common">European freshwater eel</name>
    <name type="synonym">Muraena anguilla</name>
    <dbReference type="NCBI Taxonomy" id="7936"/>
    <lineage>
        <taxon>Eukaryota</taxon>
        <taxon>Metazoa</taxon>
        <taxon>Chordata</taxon>
        <taxon>Craniata</taxon>
        <taxon>Vertebrata</taxon>
        <taxon>Euteleostomi</taxon>
        <taxon>Actinopterygii</taxon>
        <taxon>Neopterygii</taxon>
        <taxon>Teleostei</taxon>
        <taxon>Anguilliformes</taxon>
        <taxon>Anguillidae</taxon>
        <taxon>Anguilla</taxon>
    </lineage>
</organism>
<sequence>MKFTSYLETVRRYLCFMNSYVSFRYPRSCHMRVLAFFNIVFIALKSQKEIVDREWL</sequence>
<reference evidence="1" key="1">
    <citation type="submission" date="2014-11" db="EMBL/GenBank/DDBJ databases">
        <authorList>
            <person name="Amaro Gonzalez C."/>
        </authorList>
    </citation>
    <scope>NUCLEOTIDE SEQUENCE</scope>
</reference>
<protein>
    <submittedName>
        <fullName evidence="1">Uncharacterized protein</fullName>
    </submittedName>
</protein>
<name>A0A0E9XDJ6_ANGAN</name>
<dbReference type="EMBL" id="GBXM01008667">
    <property type="protein sequence ID" value="JAH99910.1"/>
    <property type="molecule type" value="Transcribed_RNA"/>
</dbReference>
<evidence type="ECO:0000313" key="1">
    <source>
        <dbReference type="EMBL" id="JAH99910.1"/>
    </source>
</evidence>